<dbReference type="EMBL" id="MU853766">
    <property type="protein sequence ID" value="KAK3943359.1"/>
    <property type="molecule type" value="Genomic_DNA"/>
</dbReference>
<keyword evidence="3" id="KW-1185">Reference proteome</keyword>
<sequence>MRACLSLNTKGIVLTVAVSTQAFILRWEFLRVVGCNQATIGRLARSGSHSNMPLVAVCIRAQLCNGKTVRPDRLLLVHVAGAWVFPGLKSTQRCTIAETISADPFKRVVVEREANTRQTALHLRRRGLKQLFCHGVQTNVSWSAVRVASAHSDKTRRSGTKRSGNSGLRKKEGASVYTLERPQAPAPLASGPRLVANISSYKLQSVGEFCGQKRNGIWQTANHACRARSPVAVRGVGTKADARSPCLADLALVSGGNAVVEAAMYA</sequence>
<evidence type="ECO:0000313" key="3">
    <source>
        <dbReference type="Proteomes" id="UP001303473"/>
    </source>
</evidence>
<feature type="region of interest" description="Disordered" evidence="1">
    <location>
        <begin position="149"/>
        <end position="175"/>
    </location>
</feature>
<protein>
    <submittedName>
        <fullName evidence="2">Uncharacterized protein</fullName>
    </submittedName>
</protein>
<organism evidence="2 3">
    <name type="scientific">Diplogelasinospora grovesii</name>
    <dbReference type="NCBI Taxonomy" id="303347"/>
    <lineage>
        <taxon>Eukaryota</taxon>
        <taxon>Fungi</taxon>
        <taxon>Dikarya</taxon>
        <taxon>Ascomycota</taxon>
        <taxon>Pezizomycotina</taxon>
        <taxon>Sordariomycetes</taxon>
        <taxon>Sordariomycetidae</taxon>
        <taxon>Sordariales</taxon>
        <taxon>Diplogelasinosporaceae</taxon>
        <taxon>Diplogelasinospora</taxon>
    </lineage>
</organism>
<evidence type="ECO:0000256" key="1">
    <source>
        <dbReference type="SAM" id="MobiDB-lite"/>
    </source>
</evidence>
<name>A0AAN6NCQ3_9PEZI</name>
<gene>
    <name evidence="2" type="ORF">QBC46DRAFT_420793</name>
</gene>
<reference evidence="3" key="1">
    <citation type="journal article" date="2023" name="Mol. Phylogenet. Evol.">
        <title>Genome-scale phylogeny and comparative genomics of the fungal order Sordariales.</title>
        <authorList>
            <person name="Hensen N."/>
            <person name="Bonometti L."/>
            <person name="Westerberg I."/>
            <person name="Brannstrom I.O."/>
            <person name="Guillou S."/>
            <person name="Cros-Aarteil S."/>
            <person name="Calhoun S."/>
            <person name="Haridas S."/>
            <person name="Kuo A."/>
            <person name="Mondo S."/>
            <person name="Pangilinan J."/>
            <person name="Riley R."/>
            <person name="LaButti K."/>
            <person name="Andreopoulos B."/>
            <person name="Lipzen A."/>
            <person name="Chen C."/>
            <person name="Yan M."/>
            <person name="Daum C."/>
            <person name="Ng V."/>
            <person name="Clum A."/>
            <person name="Steindorff A."/>
            <person name="Ohm R.A."/>
            <person name="Martin F."/>
            <person name="Silar P."/>
            <person name="Natvig D.O."/>
            <person name="Lalanne C."/>
            <person name="Gautier V."/>
            <person name="Ament-Velasquez S.L."/>
            <person name="Kruys A."/>
            <person name="Hutchinson M.I."/>
            <person name="Powell A.J."/>
            <person name="Barry K."/>
            <person name="Miller A.N."/>
            <person name="Grigoriev I.V."/>
            <person name="Debuchy R."/>
            <person name="Gladieux P."/>
            <person name="Hiltunen Thoren M."/>
            <person name="Johannesson H."/>
        </authorList>
    </citation>
    <scope>NUCLEOTIDE SEQUENCE [LARGE SCALE GENOMIC DNA]</scope>
    <source>
        <strain evidence="3">CBS 340.73</strain>
    </source>
</reference>
<dbReference type="Proteomes" id="UP001303473">
    <property type="component" value="Unassembled WGS sequence"/>
</dbReference>
<proteinExistence type="predicted"/>
<dbReference type="AlphaFoldDB" id="A0AAN6NCQ3"/>
<evidence type="ECO:0000313" key="2">
    <source>
        <dbReference type="EMBL" id="KAK3943359.1"/>
    </source>
</evidence>
<comment type="caution">
    <text evidence="2">The sequence shown here is derived from an EMBL/GenBank/DDBJ whole genome shotgun (WGS) entry which is preliminary data.</text>
</comment>
<accession>A0AAN6NCQ3</accession>